<comment type="caution">
    <text evidence="5">The sequence shown here is derived from an EMBL/GenBank/DDBJ whole genome shotgun (WGS) entry which is preliminary data.</text>
</comment>
<dbReference type="Gene3D" id="1.25.40.30">
    <property type="match status" value="1"/>
</dbReference>
<dbReference type="PANTHER" id="PTHR10292:SF11">
    <property type="entry name" value="CLATHRIN HEAVY CHAIN LINKER DOMAIN-CONTAINING PROTEIN 1"/>
    <property type="match status" value="1"/>
</dbReference>
<keyword evidence="1 2" id="KW-0175">Coiled coil</keyword>
<dbReference type="Pfam" id="PF13838">
    <property type="entry name" value="Clathrin_H_link"/>
    <property type="match status" value="1"/>
</dbReference>
<dbReference type="Proteomes" id="UP001159405">
    <property type="component" value="Unassembled WGS sequence"/>
</dbReference>
<feature type="coiled-coil region" evidence="2">
    <location>
        <begin position="97"/>
        <end position="169"/>
    </location>
</feature>
<evidence type="ECO:0000313" key="6">
    <source>
        <dbReference type="Proteomes" id="UP001159405"/>
    </source>
</evidence>
<feature type="compositionally biased region" description="Polar residues" evidence="3">
    <location>
        <begin position="8"/>
        <end position="27"/>
    </location>
</feature>
<sequence length="624" mass="70453">MQARRSASPISVHSPRSSKSHVSTKSPLSARDFREKKTAFSKGLPGADLKEIERSLTNELQTVTLRPEYSKQDRFMVHKHAFDQLIESKAVVYKSLLSEIKAEYEQFIETLERGQSQTIYLQGMLKALLSEKANVRNFALRGDELEDKVEKLQEHNKKLRLKLHALRAERARRLASAESKSMHSVAKEMRLLIPGLSLQDLTDLTTLRKTLIRLEAQVKELKEATKTKFVDKGQKQVLKQQLVKKENARGEVFTYHEQLQERCGTLKVAVEAAKSVVDNPDQDLHIVDVIFRELANYGKSKYGKKSDALQFFVSFDEDDPLKKKEAERLIEYVDHFNDLFDFGQFELAAMHAANSPMGILRTYETMIKFKQAESVDGKQSPLLIFCDALMATASAAQPLTGAMSSECIRCALREERLDLATHWLAQEKLTYSIPLGDAFRDYCKCTAHCTCTCLPLAQTVYTKVGAHHRVVACLCGQEKFSIMLNYAKEHAKFTTEDYRAVLLENPSPELAKLMLSTPSSSRKIGILNFAAVVGAFLGDNQHKMLLNVLKHLSQTNSHDLSAVMKDALFNETKSDNMNTDRWLEVVNMCEDAGLLEIGVEILSMLTIREALNKASIAFSMDYIS</sequence>
<evidence type="ECO:0000256" key="3">
    <source>
        <dbReference type="SAM" id="MobiDB-lite"/>
    </source>
</evidence>
<dbReference type="Pfam" id="PF15739">
    <property type="entry name" value="TSNAXIP1_N"/>
    <property type="match status" value="1"/>
</dbReference>
<dbReference type="PANTHER" id="PTHR10292">
    <property type="entry name" value="CLATHRIN HEAVY CHAIN RELATED"/>
    <property type="match status" value="1"/>
</dbReference>
<protein>
    <recommendedName>
        <fullName evidence="4">Translin-associated factor X-interacting protein 1 N-terminal domain-containing protein</fullName>
    </recommendedName>
</protein>
<gene>
    <name evidence="5" type="ORF">PLOB_00012630</name>
</gene>
<organism evidence="5 6">
    <name type="scientific">Porites lobata</name>
    <dbReference type="NCBI Taxonomy" id="104759"/>
    <lineage>
        <taxon>Eukaryota</taxon>
        <taxon>Metazoa</taxon>
        <taxon>Cnidaria</taxon>
        <taxon>Anthozoa</taxon>
        <taxon>Hexacorallia</taxon>
        <taxon>Scleractinia</taxon>
        <taxon>Fungiina</taxon>
        <taxon>Poritidae</taxon>
        <taxon>Porites</taxon>
    </lineage>
</organism>
<evidence type="ECO:0000259" key="4">
    <source>
        <dbReference type="Pfam" id="PF15739"/>
    </source>
</evidence>
<dbReference type="InterPro" id="IPR012331">
    <property type="entry name" value="Clathrin_H-chain_linker"/>
</dbReference>
<feature type="region of interest" description="Disordered" evidence="3">
    <location>
        <begin position="1"/>
        <end position="37"/>
    </location>
</feature>
<reference evidence="5 6" key="1">
    <citation type="submission" date="2022-05" db="EMBL/GenBank/DDBJ databases">
        <authorList>
            <consortium name="Genoscope - CEA"/>
            <person name="William W."/>
        </authorList>
    </citation>
    <scope>NUCLEOTIDE SEQUENCE [LARGE SCALE GENOMIC DNA]</scope>
</reference>
<dbReference type="SUPFAM" id="SSF48371">
    <property type="entry name" value="ARM repeat"/>
    <property type="match status" value="2"/>
</dbReference>
<evidence type="ECO:0000256" key="2">
    <source>
        <dbReference type="SAM" id="Coils"/>
    </source>
</evidence>
<dbReference type="InterPro" id="IPR032755">
    <property type="entry name" value="TSNAXIP1_N"/>
</dbReference>
<dbReference type="EMBL" id="CALNXK010000017">
    <property type="protein sequence ID" value="CAH3105019.1"/>
    <property type="molecule type" value="Genomic_DNA"/>
</dbReference>
<accession>A0ABN8NHB9</accession>
<keyword evidence="6" id="KW-1185">Reference proteome</keyword>
<evidence type="ECO:0000313" key="5">
    <source>
        <dbReference type="EMBL" id="CAH3105019.1"/>
    </source>
</evidence>
<dbReference type="InterPro" id="IPR016024">
    <property type="entry name" value="ARM-type_fold"/>
</dbReference>
<feature type="domain" description="Translin-associated factor X-interacting protein 1 N-terminal" evidence="4">
    <location>
        <begin position="53"/>
        <end position="160"/>
    </location>
</feature>
<proteinExistence type="predicted"/>
<name>A0ABN8NHB9_9CNID</name>
<evidence type="ECO:0000256" key="1">
    <source>
        <dbReference type="ARBA" id="ARBA00023054"/>
    </source>
</evidence>